<dbReference type="Proteomes" id="UP000290540">
    <property type="component" value="Unassembled WGS sequence"/>
</dbReference>
<accession>A0A4Q2V1Z3</accession>
<protein>
    <submittedName>
        <fullName evidence="1">Uncharacterized protein</fullName>
    </submittedName>
</protein>
<comment type="caution">
    <text evidence="1">The sequence shown here is derived from an EMBL/GenBank/DDBJ whole genome shotgun (WGS) entry which is preliminary data.</text>
</comment>
<reference evidence="1 2" key="1">
    <citation type="submission" date="2016-12" db="EMBL/GenBank/DDBJ databases">
        <title>Draft genome sequence of Fusarium oxysporum causing rot on Narcissus.</title>
        <authorList>
            <person name="Armitage A.D."/>
            <person name="Taylor A."/>
            <person name="Clarkson J.P."/>
            <person name="Harrison R.J."/>
            <person name="Jackson A.C."/>
        </authorList>
    </citation>
    <scope>NUCLEOTIDE SEQUENCE [LARGE SCALE GENOMIC DNA]</scope>
    <source>
        <strain evidence="1 2">N139</strain>
    </source>
</reference>
<evidence type="ECO:0000313" key="1">
    <source>
        <dbReference type="EMBL" id="RYC80931.1"/>
    </source>
</evidence>
<gene>
    <name evidence="1" type="ORF">BFJ63_vAg16172</name>
</gene>
<sequence>MESAAEAQRVLGKMVNCGRQNGITRLLPANANRWCHRKYMLPAASNQYPLQLNACLITPHGTIVESTLRPMQAALANIKEGPPIFDIAQKLKLHALTATVTFVDSSFEGDGYMSSSIKFVEV</sequence>
<organism evidence="1 2">
    <name type="scientific">Fusarium oxysporum f. sp. narcissi</name>
    <dbReference type="NCBI Taxonomy" id="451672"/>
    <lineage>
        <taxon>Eukaryota</taxon>
        <taxon>Fungi</taxon>
        <taxon>Dikarya</taxon>
        <taxon>Ascomycota</taxon>
        <taxon>Pezizomycotina</taxon>
        <taxon>Sordariomycetes</taxon>
        <taxon>Hypocreomycetidae</taxon>
        <taxon>Hypocreales</taxon>
        <taxon>Nectriaceae</taxon>
        <taxon>Fusarium</taxon>
        <taxon>Fusarium oxysporum species complex</taxon>
    </lineage>
</organism>
<dbReference type="EMBL" id="MQTW01000296">
    <property type="protein sequence ID" value="RYC80931.1"/>
    <property type="molecule type" value="Genomic_DNA"/>
</dbReference>
<dbReference type="AlphaFoldDB" id="A0A4Q2V1Z3"/>
<evidence type="ECO:0000313" key="2">
    <source>
        <dbReference type="Proteomes" id="UP000290540"/>
    </source>
</evidence>
<proteinExistence type="predicted"/>
<name>A0A4Q2V1Z3_FUSOX</name>